<dbReference type="InterPro" id="IPR053139">
    <property type="entry name" value="Surface_bspA-like"/>
</dbReference>
<dbReference type="Pfam" id="PF13306">
    <property type="entry name" value="LRR_5"/>
    <property type="match status" value="3"/>
</dbReference>
<dbReference type="InterPro" id="IPR026906">
    <property type="entry name" value="LRR_5"/>
</dbReference>
<dbReference type="Gene3D" id="3.80.10.10">
    <property type="entry name" value="Ribonuclease Inhibitor"/>
    <property type="match status" value="4"/>
</dbReference>
<reference evidence="2 3" key="1">
    <citation type="submission" date="2024-04" db="EMBL/GenBank/DDBJ databases">
        <title>Human intestinal bacterial collection.</title>
        <authorList>
            <person name="Pauvert C."/>
            <person name="Hitch T.C.A."/>
            <person name="Clavel T."/>
        </authorList>
    </citation>
    <scope>NUCLEOTIDE SEQUENCE [LARGE SCALE GENOMIC DNA]</scope>
    <source>
        <strain evidence="2 3">CLA-AA-H236</strain>
    </source>
</reference>
<dbReference type="InterPro" id="IPR008969">
    <property type="entry name" value="CarboxyPept-like_regulatory"/>
</dbReference>
<name>A0ABV1IPK3_9FIRM</name>
<feature type="signal peptide" evidence="1">
    <location>
        <begin position="1"/>
        <end position="24"/>
    </location>
</feature>
<dbReference type="PANTHER" id="PTHR45661">
    <property type="entry name" value="SURFACE ANTIGEN"/>
    <property type="match status" value="1"/>
</dbReference>
<dbReference type="EMBL" id="JBBNIB010000145">
    <property type="protein sequence ID" value="MEQ2688776.1"/>
    <property type="molecule type" value="Genomic_DNA"/>
</dbReference>
<comment type="caution">
    <text evidence="2">The sequence shown here is derived from an EMBL/GenBank/DDBJ whole genome shotgun (WGS) entry which is preliminary data.</text>
</comment>
<sequence>MKRLLAALLTLSMLVGIVPFSAFAESPGAVPETFAAAQESPGLDDETVQSIVSDPLLQGQYAPPQQTQPTVDTSNMSMEATDSFGKLLVNSIDEQNSASSSENRVIGVTVDGSTATVEYVAAEDADIVVALYTDDSEELMSASGTVDVFAMEENTGHSTVTVPLTGSIPASFIVKAFLLDKDEHAPLCNEFTSLAYTKDLSDLESSTIYDYPENQVVNLDEDVSNNFAVVTSDVTLITSDENIGTQNQITELDNDNLYYTIENASEEIQALQPGDILTYEYEPGYFLIARILDISVNGSTVRIHGDETLDIDDVFDVIKIGTTATTEDFTVNESALPSNIEYGGLVPVDDNEPDGISTRASGSVRVGHDFKFSDSDGPFNGAIKVSITANPKYYKVDKTIYWALTFTGEVEVVGEVKLKGDPAELGHFELTGNPFPGCEVGFDPTVILKGEVSAKISLKVSQESGIEYISGTGLQPVNDDPVFTPIEVTAEGKIFLGVDFKPTAAFMKLDKLANGKSALGLTLKAEAGVEVKIELSPNEDSGDYIHECYICFKLTPSLKMTLGIEATGLWIFRMDKSFGEIKIPLDFATGHLSMTYHEWNWGECPHRLYKVTISLENCRSEGIAINQKNGDGSLTELGKTDESGTLVVYLKEGEYSLTATDVNKTYSKTFTVNQDAVDLAGHALTIELPLTSSVIVNPSNPIASGTCGTNLTWSLDGLGTLIISGTGSMTDFTSSYDDDTKENSVDSPWFEHRLDIQKIIINSGVTSIGNFAFAFCSNVTSVSVPDSVTRIGQGCFAQCANLTSIALPDDVTSIPMGSFTGCSSLVSISYSSKLESIGLMAFEDCVSLRSIDLPYGLTSIGYAAFMDCHSLTSITLPESLSGLGGFIGEVFANCTSLTSVTFPRSFTSTGFGTFGGCTSLVDVTIPDTITTIGASTFSDCTSLTNITLPSSITAIGEDAFSGCTSLTSFVIPNGVPSIGEDTFRNCYALTAITIPASVTTIGYAAFEYCYNLSSVNYAGTPAQWKQIDIDSGNTALEQAYEGNPISSCGDNATWSIDNAGTLTIRGTGEITDTPWSDPMILPYSVHIKNVVLEDGITGICSYAFDYTDIVSVTLPATLTHIDYSAFDGCSDLTTVNYAGSPEQWNNIKIANHNDELLNATRHYYSSNASTVSSEENSIFPSTATGNDHSFAASFSDLTPGVSYAVIVSRSEIDPLAPENLIYINQFRATSSGYQQSFQTPRSSALNADDMTYVIASGIYSFDEAPTPTPTPGGGSSSGGGGGGGGGAAVLIGVGAAAAITAGVIMMSPVEIKGRVVLADQAAVPGAKISLLREGKVVAQTTADENGSFSLKAKRGSYELTAAYTTADGQLIYKTIDIKAPAKDLTVTF</sequence>
<keyword evidence="3" id="KW-1185">Reference proteome</keyword>
<accession>A0ABV1IPK3</accession>
<dbReference type="Gene3D" id="3.40.50.12480">
    <property type="match status" value="1"/>
</dbReference>
<dbReference type="SUPFAM" id="SSF52058">
    <property type="entry name" value="L domain-like"/>
    <property type="match status" value="1"/>
</dbReference>
<gene>
    <name evidence="2" type="ORF">AAAU72_11445</name>
</gene>
<dbReference type="PANTHER" id="PTHR45661:SF3">
    <property type="entry name" value="IG-LIKE DOMAIN-CONTAINING PROTEIN"/>
    <property type="match status" value="1"/>
</dbReference>
<dbReference type="InterPro" id="IPR032675">
    <property type="entry name" value="LRR_dom_sf"/>
</dbReference>
<dbReference type="InterPro" id="IPR013783">
    <property type="entry name" value="Ig-like_fold"/>
</dbReference>
<evidence type="ECO:0000313" key="3">
    <source>
        <dbReference type="Proteomes" id="UP001439984"/>
    </source>
</evidence>
<dbReference type="Proteomes" id="UP001439984">
    <property type="component" value="Unassembled WGS sequence"/>
</dbReference>
<dbReference type="SUPFAM" id="SSF49464">
    <property type="entry name" value="Carboxypeptidase regulatory domain-like"/>
    <property type="match status" value="1"/>
</dbReference>
<evidence type="ECO:0000313" key="2">
    <source>
        <dbReference type="EMBL" id="MEQ2688776.1"/>
    </source>
</evidence>
<proteinExistence type="predicted"/>
<feature type="chain" id="PRO_5046710591" evidence="1">
    <location>
        <begin position="25"/>
        <end position="1388"/>
    </location>
</feature>
<evidence type="ECO:0000256" key="1">
    <source>
        <dbReference type="SAM" id="SignalP"/>
    </source>
</evidence>
<protein>
    <submittedName>
        <fullName evidence="2">Leucine-rich repeat protein</fullName>
    </submittedName>
</protein>
<organism evidence="2 3">
    <name type="scientific">Faecalibacterium longum</name>
    <dbReference type="NCBI Taxonomy" id="1851428"/>
    <lineage>
        <taxon>Bacteria</taxon>
        <taxon>Bacillati</taxon>
        <taxon>Bacillota</taxon>
        <taxon>Clostridia</taxon>
        <taxon>Eubacteriales</taxon>
        <taxon>Oscillospiraceae</taxon>
        <taxon>Faecalibacterium</taxon>
    </lineage>
</organism>
<dbReference type="Gene3D" id="2.60.40.10">
    <property type="entry name" value="Immunoglobulins"/>
    <property type="match status" value="1"/>
</dbReference>
<dbReference type="Pfam" id="PF13620">
    <property type="entry name" value="CarboxypepD_reg"/>
    <property type="match status" value="1"/>
</dbReference>
<keyword evidence="1" id="KW-0732">Signal</keyword>